<sequence>MCLLHHHHFLPSHHGHHYIATHPFTANHEGDYLHPLTCIGCPCQNTPFILYDSVDHHNTILPYEGCPAHDCCIAIYSVSYCQYFNAEIGFDRADDDPEREKLCPNFLRVHHYHPRGLLTREPGGERFPTPVLNVEEMFYTERPADDMMIYEFDEVEQSDVFDGLAFMRLNAMRDAGALWSAKETMKLEKRRAMAFMDELEVRWMMLGEYTDEDAAPEIGAMFVSLRSLEWCMTEIYKDFLSHIALVLSFLGRLPSEGETFTARDGSFSISCDQLVLVNADQETILNQCPGELIASRELEWRYQGLKDVVRAYAERVYGDKGKKRVLDEDHEDGPPRKQRC</sequence>
<proteinExistence type="predicted"/>
<comment type="caution">
    <text evidence="1">The sequence shown here is derived from an EMBL/GenBank/DDBJ whole genome shotgun (WGS) entry which is preliminary data.</text>
</comment>
<evidence type="ECO:0000313" key="1">
    <source>
        <dbReference type="EMBL" id="KAK0649042.1"/>
    </source>
</evidence>
<gene>
    <name evidence="1" type="ORF">B0T16DRAFT_507578</name>
</gene>
<evidence type="ECO:0000313" key="2">
    <source>
        <dbReference type="Proteomes" id="UP001174936"/>
    </source>
</evidence>
<accession>A0AA40CSH4</accession>
<dbReference type="EMBL" id="JAULSV010000003">
    <property type="protein sequence ID" value="KAK0649042.1"/>
    <property type="molecule type" value="Genomic_DNA"/>
</dbReference>
<dbReference type="Proteomes" id="UP001174936">
    <property type="component" value="Unassembled WGS sequence"/>
</dbReference>
<keyword evidence="2" id="KW-1185">Reference proteome</keyword>
<name>A0AA40CSH4_9PEZI</name>
<organism evidence="1 2">
    <name type="scientific">Cercophora newfieldiana</name>
    <dbReference type="NCBI Taxonomy" id="92897"/>
    <lineage>
        <taxon>Eukaryota</taxon>
        <taxon>Fungi</taxon>
        <taxon>Dikarya</taxon>
        <taxon>Ascomycota</taxon>
        <taxon>Pezizomycotina</taxon>
        <taxon>Sordariomycetes</taxon>
        <taxon>Sordariomycetidae</taxon>
        <taxon>Sordariales</taxon>
        <taxon>Lasiosphaeriaceae</taxon>
        <taxon>Cercophora</taxon>
    </lineage>
</organism>
<reference evidence="1" key="1">
    <citation type="submission" date="2023-06" db="EMBL/GenBank/DDBJ databases">
        <title>Genome-scale phylogeny and comparative genomics of the fungal order Sordariales.</title>
        <authorList>
            <consortium name="Lawrence Berkeley National Laboratory"/>
            <person name="Hensen N."/>
            <person name="Bonometti L."/>
            <person name="Westerberg I."/>
            <person name="Brannstrom I.O."/>
            <person name="Guillou S."/>
            <person name="Cros-Aarteil S."/>
            <person name="Calhoun S."/>
            <person name="Haridas S."/>
            <person name="Kuo A."/>
            <person name="Mondo S."/>
            <person name="Pangilinan J."/>
            <person name="Riley R."/>
            <person name="Labutti K."/>
            <person name="Andreopoulos B."/>
            <person name="Lipzen A."/>
            <person name="Chen C."/>
            <person name="Yanf M."/>
            <person name="Daum C."/>
            <person name="Ng V."/>
            <person name="Clum A."/>
            <person name="Steindorff A."/>
            <person name="Ohm R."/>
            <person name="Martin F."/>
            <person name="Silar P."/>
            <person name="Natvig D."/>
            <person name="Lalanne C."/>
            <person name="Gautier V."/>
            <person name="Ament-Velasquez S.L."/>
            <person name="Kruys A."/>
            <person name="Hutchinson M.I."/>
            <person name="Powell A.J."/>
            <person name="Barry K."/>
            <person name="Miller A.N."/>
            <person name="Grigoriev I.V."/>
            <person name="Debuchy R."/>
            <person name="Gladieux P."/>
            <person name="Thoren M.H."/>
            <person name="Johannesson H."/>
        </authorList>
    </citation>
    <scope>NUCLEOTIDE SEQUENCE</scope>
    <source>
        <strain evidence="1">SMH2532-1</strain>
    </source>
</reference>
<dbReference type="AlphaFoldDB" id="A0AA40CSH4"/>
<protein>
    <submittedName>
        <fullName evidence="1">Uncharacterized protein</fullName>
    </submittedName>
</protein>